<feature type="region of interest" description="Disordered" evidence="1">
    <location>
        <begin position="1"/>
        <end position="96"/>
    </location>
</feature>
<name>A0A0B6YBN0_9EUPU</name>
<sequence length="110" mass="12433">SEDVDSDNVDEASSEEDEKKQVRDAMQKVFSQENEIQMSSKTHVTSSSHNVDREADASRNLAISDETEKKKKQGSMFNNRDKHLAPPSIPKMLTDSTYLGPMRTYEVPVK</sequence>
<evidence type="ECO:0000313" key="2">
    <source>
        <dbReference type="EMBL" id="CEK53569.1"/>
    </source>
</evidence>
<proteinExistence type="predicted"/>
<feature type="non-terminal residue" evidence="2">
    <location>
        <position position="110"/>
    </location>
</feature>
<dbReference type="EMBL" id="HACG01006704">
    <property type="protein sequence ID" value="CEK53569.1"/>
    <property type="molecule type" value="Transcribed_RNA"/>
</dbReference>
<organism evidence="2">
    <name type="scientific">Arion vulgaris</name>
    <dbReference type="NCBI Taxonomy" id="1028688"/>
    <lineage>
        <taxon>Eukaryota</taxon>
        <taxon>Metazoa</taxon>
        <taxon>Spiralia</taxon>
        <taxon>Lophotrochozoa</taxon>
        <taxon>Mollusca</taxon>
        <taxon>Gastropoda</taxon>
        <taxon>Heterobranchia</taxon>
        <taxon>Euthyneura</taxon>
        <taxon>Panpulmonata</taxon>
        <taxon>Eupulmonata</taxon>
        <taxon>Stylommatophora</taxon>
        <taxon>Helicina</taxon>
        <taxon>Arionoidea</taxon>
        <taxon>Arionidae</taxon>
        <taxon>Arion</taxon>
    </lineage>
</organism>
<feature type="compositionally biased region" description="Polar residues" evidence="1">
    <location>
        <begin position="29"/>
        <end position="49"/>
    </location>
</feature>
<protein>
    <submittedName>
        <fullName evidence="2">Uncharacterized protein</fullName>
    </submittedName>
</protein>
<gene>
    <name evidence="2" type="primary">ORF20733</name>
</gene>
<evidence type="ECO:0000256" key="1">
    <source>
        <dbReference type="SAM" id="MobiDB-lite"/>
    </source>
</evidence>
<feature type="compositionally biased region" description="Basic and acidic residues" evidence="1">
    <location>
        <begin position="17"/>
        <end position="26"/>
    </location>
</feature>
<accession>A0A0B6YBN0</accession>
<feature type="compositionally biased region" description="Acidic residues" evidence="1">
    <location>
        <begin position="1"/>
        <end position="16"/>
    </location>
</feature>
<dbReference type="AlphaFoldDB" id="A0A0B6YBN0"/>
<reference evidence="2" key="1">
    <citation type="submission" date="2014-12" db="EMBL/GenBank/DDBJ databases">
        <title>Insight into the proteome of Arion vulgaris.</title>
        <authorList>
            <person name="Aradska J."/>
            <person name="Bulat T."/>
            <person name="Smidak R."/>
            <person name="Sarate P."/>
            <person name="Gangsoo J."/>
            <person name="Sialana F."/>
            <person name="Bilban M."/>
            <person name="Lubec G."/>
        </authorList>
    </citation>
    <scope>NUCLEOTIDE SEQUENCE</scope>
    <source>
        <tissue evidence="2">Skin</tissue>
    </source>
</reference>
<feature type="non-terminal residue" evidence="2">
    <location>
        <position position="1"/>
    </location>
</feature>